<organism evidence="8 9">
    <name type="scientific">Candidatus Magasanikbacteria bacterium CG_4_9_14_0_2_um_filter_42_11</name>
    <dbReference type="NCBI Taxonomy" id="1974643"/>
    <lineage>
        <taxon>Bacteria</taxon>
        <taxon>Candidatus Magasanikiibacteriota</taxon>
    </lineage>
</organism>
<evidence type="ECO:0000256" key="6">
    <source>
        <dbReference type="HAMAP-Rule" id="MF_00073"/>
    </source>
</evidence>
<feature type="domain" description="NusB/RsmB/TIM44" evidence="7">
    <location>
        <begin position="7"/>
        <end position="133"/>
    </location>
</feature>
<comment type="similarity">
    <text evidence="1 6">Belongs to the NusB family.</text>
</comment>
<keyword evidence="5 6" id="KW-0804">Transcription</keyword>
<dbReference type="PANTHER" id="PTHR11078:SF3">
    <property type="entry name" value="ANTITERMINATION NUSB DOMAIN-CONTAINING PROTEIN"/>
    <property type="match status" value="1"/>
</dbReference>
<dbReference type="EMBL" id="PFRH01000035">
    <property type="protein sequence ID" value="PJC52810.1"/>
    <property type="molecule type" value="Genomic_DNA"/>
</dbReference>
<comment type="function">
    <text evidence="6">Involved in transcription antitermination. Required for transcription of ribosomal RNA (rRNA) genes. Binds specifically to the boxA antiterminator sequence of the ribosomal RNA (rrn) operons.</text>
</comment>
<dbReference type="InterPro" id="IPR011605">
    <property type="entry name" value="NusB_fam"/>
</dbReference>
<keyword evidence="3 6" id="KW-0694">RNA-binding</keyword>
<dbReference type="AlphaFoldDB" id="A0A2M8FAP7"/>
<evidence type="ECO:0000256" key="5">
    <source>
        <dbReference type="ARBA" id="ARBA00023163"/>
    </source>
</evidence>
<dbReference type="GO" id="GO:0003723">
    <property type="term" value="F:RNA binding"/>
    <property type="evidence" value="ECO:0007669"/>
    <property type="project" value="UniProtKB-UniRule"/>
</dbReference>
<dbReference type="PANTHER" id="PTHR11078">
    <property type="entry name" value="N UTILIZATION SUBSTANCE PROTEIN B-RELATED"/>
    <property type="match status" value="1"/>
</dbReference>
<dbReference type="HAMAP" id="MF_00073">
    <property type="entry name" value="NusB"/>
    <property type="match status" value="1"/>
</dbReference>
<evidence type="ECO:0000259" key="7">
    <source>
        <dbReference type="Pfam" id="PF01029"/>
    </source>
</evidence>
<evidence type="ECO:0000256" key="1">
    <source>
        <dbReference type="ARBA" id="ARBA00005952"/>
    </source>
</evidence>
<reference evidence="9" key="1">
    <citation type="submission" date="2017-09" db="EMBL/GenBank/DDBJ databases">
        <title>Depth-based differentiation of microbial function through sediment-hosted aquifers and enrichment of novel symbionts in the deep terrestrial subsurface.</title>
        <authorList>
            <person name="Probst A.J."/>
            <person name="Ladd B."/>
            <person name="Jarett J.K."/>
            <person name="Geller-Mcgrath D.E."/>
            <person name="Sieber C.M.K."/>
            <person name="Emerson J.B."/>
            <person name="Anantharaman K."/>
            <person name="Thomas B.C."/>
            <person name="Malmstrom R."/>
            <person name="Stieglmeier M."/>
            <person name="Klingl A."/>
            <person name="Woyke T."/>
            <person name="Ryan C.M."/>
            <person name="Banfield J.F."/>
        </authorList>
    </citation>
    <scope>NUCLEOTIDE SEQUENCE [LARGE SCALE GENOMIC DNA]</scope>
</reference>
<evidence type="ECO:0000256" key="2">
    <source>
        <dbReference type="ARBA" id="ARBA00022814"/>
    </source>
</evidence>
<dbReference type="GO" id="GO:0005829">
    <property type="term" value="C:cytosol"/>
    <property type="evidence" value="ECO:0007669"/>
    <property type="project" value="TreeGrafter"/>
</dbReference>
<keyword evidence="4 6" id="KW-0805">Transcription regulation</keyword>
<keyword evidence="2 6" id="KW-0889">Transcription antitermination</keyword>
<dbReference type="CDD" id="cd00619">
    <property type="entry name" value="Terminator_NusB"/>
    <property type="match status" value="1"/>
</dbReference>
<gene>
    <name evidence="6 8" type="primary">nusB</name>
    <name evidence="8" type="ORF">CO030_00890</name>
</gene>
<dbReference type="Gene3D" id="1.10.940.10">
    <property type="entry name" value="NusB-like"/>
    <property type="match status" value="1"/>
</dbReference>
<evidence type="ECO:0000256" key="4">
    <source>
        <dbReference type="ARBA" id="ARBA00023015"/>
    </source>
</evidence>
<dbReference type="InterPro" id="IPR035926">
    <property type="entry name" value="NusB-like_sf"/>
</dbReference>
<evidence type="ECO:0000256" key="3">
    <source>
        <dbReference type="ARBA" id="ARBA00022884"/>
    </source>
</evidence>
<comment type="caution">
    <text evidence="8">The sequence shown here is derived from an EMBL/GenBank/DDBJ whole genome shotgun (WGS) entry which is preliminary data.</text>
</comment>
<proteinExistence type="inferred from homology"/>
<dbReference type="InterPro" id="IPR006027">
    <property type="entry name" value="NusB_RsmB_TIM44"/>
</dbReference>
<dbReference type="SUPFAM" id="SSF48013">
    <property type="entry name" value="NusB-like"/>
    <property type="match status" value="1"/>
</dbReference>
<dbReference type="Pfam" id="PF01029">
    <property type="entry name" value="NusB"/>
    <property type="match status" value="1"/>
</dbReference>
<name>A0A2M8FAP7_9BACT</name>
<dbReference type="GO" id="GO:0006353">
    <property type="term" value="P:DNA-templated transcription termination"/>
    <property type="evidence" value="ECO:0007669"/>
    <property type="project" value="UniProtKB-UniRule"/>
</dbReference>
<accession>A0A2M8FAP7</accession>
<evidence type="ECO:0000313" key="8">
    <source>
        <dbReference type="EMBL" id="PJC52810.1"/>
    </source>
</evidence>
<dbReference type="GO" id="GO:0031564">
    <property type="term" value="P:transcription antitermination"/>
    <property type="evidence" value="ECO:0007669"/>
    <property type="project" value="UniProtKB-KW"/>
</dbReference>
<evidence type="ECO:0000313" key="9">
    <source>
        <dbReference type="Proteomes" id="UP000231456"/>
    </source>
</evidence>
<dbReference type="NCBIfam" id="TIGR01951">
    <property type="entry name" value="nusB"/>
    <property type="match status" value="1"/>
</dbReference>
<sequence>MSHRHLARSIVMQVLYQWDFKGKPTAGIPAIVDQQIEEFGVGLEKEIAFVKNTVDGVLMHLKDIDKKIEEHAPNWSLDQMAIVDRNILRIGVYELYFNNEIPAKVAINEAIEIAKSYGGQSSGKFVNGILGAMFKEVEESTK</sequence>
<dbReference type="Proteomes" id="UP000231456">
    <property type="component" value="Unassembled WGS sequence"/>
</dbReference>
<protein>
    <recommendedName>
        <fullName evidence="6">Transcription antitermination protein NusB</fullName>
    </recommendedName>
    <alternativeName>
        <fullName evidence="6">Antitermination factor NusB</fullName>
    </alternativeName>
</protein>